<keyword evidence="2" id="KW-0378">Hydrolase</keyword>
<accession>Q2SIN1</accession>
<dbReference type="SMART" id="SM00226">
    <property type="entry name" value="LMWPc"/>
    <property type="match status" value="1"/>
</dbReference>
<dbReference type="Gene3D" id="3.40.50.2300">
    <property type="match status" value="1"/>
</dbReference>
<evidence type="ECO:0000256" key="2">
    <source>
        <dbReference type="ARBA" id="ARBA00022801"/>
    </source>
</evidence>
<dbReference type="EMBL" id="CP000155">
    <property type="protein sequence ID" value="ABC29493.1"/>
    <property type="molecule type" value="Genomic_DNA"/>
</dbReference>
<dbReference type="InterPro" id="IPR036196">
    <property type="entry name" value="Ptyr_pPase_sf"/>
</dbReference>
<comment type="similarity">
    <text evidence="1">Belongs to the low molecular weight phosphotyrosine protein phosphatase family.</text>
</comment>
<sequence length="126" mass="14337">MAVDSAGTGGWHAGEPPDRRARDFAGKRGYFLDHIRARQVTPDDFEQFDLVLAMDRDNLANLQRMCPKKHQSKVRLFLSFASSNDEREVPDPYYGGPQGFEHVLDLVEDACEGLVEHVREQLKHRG</sequence>
<name>Q2SIN1_HAHCH</name>
<dbReference type="Proteomes" id="UP000000238">
    <property type="component" value="Chromosome"/>
</dbReference>
<evidence type="ECO:0000256" key="4">
    <source>
        <dbReference type="SAM" id="MobiDB-lite"/>
    </source>
</evidence>
<organism evidence="6 7">
    <name type="scientific">Hahella chejuensis (strain KCTC 2396)</name>
    <dbReference type="NCBI Taxonomy" id="349521"/>
    <lineage>
        <taxon>Bacteria</taxon>
        <taxon>Pseudomonadati</taxon>
        <taxon>Pseudomonadota</taxon>
        <taxon>Gammaproteobacteria</taxon>
        <taxon>Oceanospirillales</taxon>
        <taxon>Hahellaceae</taxon>
        <taxon>Hahella</taxon>
    </lineage>
</organism>
<dbReference type="SUPFAM" id="SSF52788">
    <property type="entry name" value="Phosphotyrosine protein phosphatases I"/>
    <property type="match status" value="1"/>
</dbReference>
<dbReference type="KEGG" id="hch:HCH_02707"/>
<feature type="active site" description="Proton donor" evidence="3">
    <location>
        <position position="91"/>
    </location>
</feature>
<dbReference type="InterPro" id="IPR017867">
    <property type="entry name" value="Tyr_phospatase_low_mol_wt"/>
</dbReference>
<gene>
    <name evidence="6" type="ordered locus">HCH_02707</name>
</gene>
<dbReference type="InterPro" id="IPR023485">
    <property type="entry name" value="Ptyr_pPase"/>
</dbReference>
<protein>
    <submittedName>
        <fullName evidence="6">Protein-tyrosine-phosphatase</fullName>
    </submittedName>
</protein>
<evidence type="ECO:0000256" key="1">
    <source>
        <dbReference type="ARBA" id="ARBA00011063"/>
    </source>
</evidence>
<evidence type="ECO:0000313" key="6">
    <source>
        <dbReference type="EMBL" id="ABC29493.1"/>
    </source>
</evidence>
<dbReference type="GO" id="GO:0004725">
    <property type="term" value="F:protein tyrosine phosphatase activity"/>
    <property type="evidence" value="ECO:0007669"/>
    <property type="project" value="InterPro"/>
</dbReference>
<evidence type="ECO:0000259" key="5">
    <source>
        <dbReference type="SMART" id="SM00226"/>
    </source>
</evidence>
<dbReference type="PANTHER" id="PTHR47439:SF1">
    <property type="entry name" value="ACID PHOSPHATASE"/>
    <property type="match status" value="1"/>
</dbReference>
<dbReference type="CDD" id="cd16343">
    <property type="entry name" value="LMWPTP"/>
    <property type="match status" value="1"/>
</dbReference>
<reference evidence="6 7" key="1">
    <citation type="journal article" date="2005" name="Nucleic Acids Res.">
        <title>Genomic blueprint of Hahella chejuensis, a marine microbe producing an algicidal agent.</title>
        <authorList>
            <person name="Jeong H."/>
            <person name="Yim J.H."/>
            <person name="Lee C."/>
            <person name="Choi S.-H."/>
            <person name="Park Y.K."/>
            <person name="Yoon S.H."/>
            <person name="Hur C.-G."/>
            <person name="Kang H.-Y."/>
            <person name="Kim D."/>
            <person name="Lee H.H."/>
            <person name="Park K.H."/>
            <person name="Park S.-H."/>
            <person name="Park H.-S."/>
            <person name="Lee H.K."/>
            <person name="Oh T.K."/>
            <person name="Kim J.F."/>
        </authorList>
    </citation>
    <scope>NUCLEOTIDE SEQUENCE [LARGE SCALE GENOMIC DNA]</scope>
    <source>
        <strain evidence="6 7">KCTC 2396</strain>
    </source>
</reference>
<dbReference type="eggNOG" id="COG0394">
    <property type="taxonomic scope" value="Bacteria"/>
</dbReference>
<dbReference type="STRING" id="349521.HCH_02707"/>
<evidence type="ECO:0000313" key="7">
    <source>
        <dbReference type="Proteomes" id="UP000000238"/>
    </source>
</evidence>
<dbReference type="InterPro" id="IPR052995">
    <property type="entry name" value="LMW-PTP"/>
</dbReference>
<dbReference type="PANTHER" id="PTHR47439">
    <property type="entry name" value="LOW MOLECULAR WEIGHT PHOSPHOTYROSINE PROTEIN PHOSPHATASE-RELATED"/>
    <property type="match status" value="1"/>
</dbReference>
<feature type="domain" description="Phosphotyrosine protein phosphatase I" evidence="5">
    <location>
        <begin position="1"/>
        <end position="117"/>
    </location>
</feature>
<dbReference type="PRINTS" id="PR00719">
    <property type="entry name" value="LMWPTPASE"/>
</dbReference>
<proteinExistence type="inferred from homology"/>
<evidence type="ECO:0000256" key="3">
    <source>
        <dbReference type="PIRSR" id="PIRSR617867-1"/>
    </source>
</evidence>
<dbReference type="HOGENOM" id="CLU_071415_2_2_6"/>
<dbReference type="AlphaFoldDB" id="Q2SIN1"/>
<keyword evidence="7" id="KW-1185">Reference proteome</keyword>
<feature type="region of interest" description="Disordered" evidence="4">
    <location>
        <begin position="1"/>
        <end position="21"/>
    </location>
</feature>
<dbReference type="Pfam" id="PF01451">
    <property type="entry name" value="LMWPc"/>
    <property type="match status" value="1"/>
</dbReference>